<evidence type="ECO:0000313" key="1">
    <source>
        <dbReference type="EMBL" id="RKQ96534.1"/>
    </source>
</evidence>
<proteinExistence type="predicted"/>
<dbReference type="SUPFAM" id="SSF51126">
    <property type="entry name" value="Pectin lyase-like"/>
    <property type="match status" value="2"/>
</dbReference>
<dbReference type="InterPro" id="IPR011050">
    <property type="entry name" value="Pectin_lyase_fold/virulence"/>
</dbReference>
<dbReference type="OrthoDB" id="6475864at2"/>
<protein>
    <submittedName>
        <fullName evidence="1">Poly(Beta-D-mannuronate) lyase</fullName>
    </submittedName>
</protein>
<reference evidence="1 2" key="1">
    <citation type="submission" date="2018-10" db="EMBL/GenBank/DDBJ databases">
        <title>Genomic Encyclopedia of Type Strains, Phase IV (KMG-IV): sequencing the most valuable type-strain genomes for metagenomic binning, comparative biology and taxonomic classification.</title>
        <authorList>
            <person name="Goeker M."/>
        </authorList>
    </citation>
    <scope>NUCLEOTIDE SEQUENCE [LARGE SCALE GENOMIC DNA]</scope>
    <source>
        <strain evidence="1 2">DSM 4734</strain>
    </source>
</reference>
<dbReference type="InterPro" id="IPR039513">
    <property type="entry name" value="PL-6"/>
</dbReference>
<organism evidence="1 2">
    <name type="scientific">Maricaulis maris</name>
    <dbReference type="NCBI Taxonomy" id="74318"/>
    <lineage>
        <taxon>Bacteria</taxon>
        <taxon>Pseudomonadati</taxon>
        <taxon>Pseudomonadota</taxon>
        <taxon>Alphaproteobacteria</taxon>
        <taxon>Maricaulales</taxon>
        <taxon>Maricaulaceae</taxon>
        <taxon>Maricaulis</taxon>
    </lineage>
</organism>
<dbReference type="EMBL" id="RBIM01000004">
    <property type="protein sequence ID" value="RKQ96534.1"/>
    <property type="molecule type" value="Genomic_DNA"/>
</dbReference>
<dbReference type="Proteomes" id="UP000273675">
    <property type="component" value="Unassembled WGS sequence"/>
</dbReference>
<dbReference type="Pfam" id="PF14592">
    <property type="entry name" value="Chondroitinas_B"/>
    <property type="match status" value="1"/>
</dbReference>
<evidence type="ECO:0000313" key="2">
    <source>
        <dbReference type="Proteomes" id="UP000273675"/>
    </source>
</evidence>
<dbReference type="GO" id="GO:0016829">
    <property type="term" value="F:lyase activity"/>
    <property type="evidence" value="ECO:0007669"/>
    <property type="project" value="UniProtKB-KW"/>
</dbReference>
<dbReference type="AlphaFoldDB" id="A0A495D3P2"/>
<dbReference type="CDD" id="cd14251">
    <property type="entry name" value="PL-6"/>
    <property type="match status" value="1"/>
</dbReference>
<dbReference type="Gene3D" id="2.160.20.10">
    <property type="entry name" value="Single-stranded right-handed beta-helix, Pectin lyase-like"/>
    <property type="match status" value="1"/>
</dbReference>
<gene>
    <name evidence="1" type="ORF">C7435_1864</name>
</gene>
<keyword evidence="1" id="KW-0456">Lyase</keyword>
<sequence length="740" mass="80138">MTPIRLGPSWLVRSVALVFLALIGLPGGASATDFLVTDRQAYEAALDRVQPGDRIVLADGIWEDFEIVFEATGTVDAPIYLMAQTPGAVILTGQSNLRIGGEHLVVWGLTFRDGYSPTSEVISFRRDSQTLANHTRLVETVIENYNQPDRETQDSWVVVYGRNNRIDRNAFVGKTNRGPTMVVRLNSEGSQNNNHVIERNYFGPRPPLGGNGGETLRIGVSQYSRVNSGTVVRQNYFDRCDGEVEIISIKSEGNLISENVFYESRGSVVFRHGGRNEVSRNIFFGNGVSDTGGIRVINDNQIVRDNYLEGLRGRKFLGALVVMNGVPNSPENRYHQVDNAQIQNNSFVDVLELGFAVGSDDERSAVPVNSEMSRNILLSDEHEPVAIFDDVAGIRFADNVSNNRRFDVIGSAAIADFSLARADNGLIYMQGDAVEDGVGAPRDLQPIARSATGPRHYEKPAQIQQVGSVLEVEASEAALVEAISSAEPGDIVRIADGDVTVSSPILITQPITIEGGDGVDLIASEAGLFLLQAGGELTLRNVSLTQSSAETALIHAVGEQYRGAYRLHVENVALATSRTDRVGPFIAADNATFARVVIIDRLQVKNWPGSLIELSGEGLDGWYLADEIRVENSDLASLAGPLIRFGREGRDESTFGPRFSLTDSVLDGVAQGAAALSLDGIDQLHLTNNRIAMSGVFDIRRRVLGWPFEIGGNDADDQAVLNLRGVNGEVLEANLAGAPQ</sequence>
<comment type="caution">
    <text evidence="1">The sequence shown here is derived from an EMBL/GenBank/DDBJ whole genome shotgun (WGS) entry which is preliminary data.</text>
</comment>
<accession>A0A495D3P2</accession>
<dbReference type="RefSeq" id="WP_121211071.1">
    <property type="nucleotide sequence ID" value="NZ_RBIM01000004.1"/>
</dbReference>
<dbReference type="InterPro" id="IPR012334">
    <property type="entry name" value="Pectin_lyas_fold"/>
</dbReference>
<name>A0A495D3P2_9PROT</name>